<reference evidence="6 7" key="1">
    <citation type="submission" date="2024-02" db="EMBL/GenBank/DDBJ databases">
        <title>Chromosome-scale genome assembly of the rough periwinkle Littorina saxatilis.</title>
        <authorList>
            <person name="De Jode A."/>
            <person name="Faria R."/>
            <person name="Formenti G."/>
            <person name="Sims Y."/>
            <person name="Smith T.P."/>
            <person name="Tracey A."/>
            <person name="Wood J.M.D."/>
            <person name="Zagrodzka Z.B."/>
            <person name="Johannesson K."/>
            <person name="Butlin R.K."/>
            <person name="Leder E.H."/>
        </authorList>
    </citation>
    <scope>NUCLEOTIDE SEQUENCE [LARGE SCALE GENOMIC DNA]</scope>
    <source>
        <strain evidence="6">Snail1</strain>
        <tissue evidence="6">Muscle</tissue>
    </source>
</reference>
<sequence>MAQPNKGDIIRFRREIYDHFAVYIGDGRVIHRAGDPQKQDDAKAEIRVDSLRDVAGPKRKAELANYLDKKHRPLPPDEIVERARKRLGQKGYNLLSKNCEHFATWCRYGDGIGVTQGEGISEQVTHYTNNFGMGIVDDCPEFVMDQMPERGAEIAIP</sequence>
<dbReference type="Gene3D" id="3.90.1720.10">
    <property type="entry name" value="endopeptidase domain like (from Nostoc punctiforme)"/>
    <property type="match status" value="1"/>
</dbReference>
<dbReference type="GO" id="GO:0070292">
    <property type="term" value="P:N-acylphosphatidylethanolamine metabolic process"/>
    <property type="evidence" value="ECO:0007669"/>
    <property type="project" value="TreeGrafter"/>
</dbReference>
<evidence type="ECO:0000256" key="3">
    <source>
        <dbReference type="ARBA" id="ARBA00022801"/>
    </source>
</evidence>
<proteinExistence type="inferred from homology"/>
<dbReference type="GO" id="GO:0016410">
    <property type="term" value="F:N-acyltransferase activity"/>
    <property type="evidence" value="ECO:0007669"/>
    <property type="project" value="TreeGrafter"/>
</dbReference>
<comment type="caution">
    <text evidence="6">The sequence shown here is derived from an EMBL/GenBank/DDBJ whole genome shotgun (WGS) entry which is preliminary data.</text>
</comment>
<evidence type="ECO:0000256" key="4">
    <source>
        <dbReference type="ARBA" id="ARBA00023098"/>
    </source>
</evidence>
<comment type="similarity">
    <text evidence="1">Belongs to the H-rev107 family.</text>
</comment>
<dbReference type="PANTHER" id="PTHR13943">
    <property type="entry name" value="HRAS-LIKE SUPPRESSOR - RELATED"/>
    <property type="match status" value="1"/>
</dbReference>
<keyword evidence="7" id="KW-1185">Reference proteome</keyword>
<name>A0AAN9AN47_9CAEN</name>
<dbReference type="InterPro" id="IPR007053">
    <property type="entry name" value="LRAT_dom"/>
</dbReference>
<dbReference type="PANTHER" id="PTHR13943:SF77">
    <property type="entry name" value="LRAT DOMAIN-CONTAINING PROTEIN"/>
    <property type="match status" value="1"/>
</dbReference>
<dbReference type="Pfam" id="PF04970">
    <property type="entry name" value="LRAT"/>
    <property type="match status" value="1"/>
</dbReference>
<keyword evidence="4" id="KW-0443">Lipid metabolism</keyword>
<evidence type="ECO:0000313" key="6">
    <source>
        <dbReference type="EMBL" id="KAK7089952.1"/>
    </source>
</evidence>
<evidence type="ECO:0000259" key="5">
    <source>
        <dbReference type="PROSITE" id="PS51934"/>
    </source>
</evidence>
<dbReference type="EMBL" id="JBAMIC010000024">
    <property type="protein sequence ID" value="KAK7089952.1"/>
    <property type="molecule type" value="Genomic_DNA"/>
</dbReference>
<keyword evidence="2" id="KW-0808">Transferase</keyword>
<keyword evidence="3" id="KW-0378">Hydrolase</keyword>
<dbReference type="InterPro" id="IPR051496">
    <property type="entry name" value="H-rev107_PLA/AT"/>
</dbReference>
<dbReference type="GO" id="GO:0005737">
    <property type="term" value="C:cytoplasm"/>
    <property type="evidence" value="ECO:0007669"/>
    <property type="project" value="TreeGrafter"/>
</dbReference>
<evidence type="ECO:0000256" key="2">
    <source>
        <dbReference type="ARBA" id="ARBA00022679"/>
    </source>
</evidence>
<evidence type="ECO:0000256" key="1">
    <source>
        <dbReference type="ARBA" id="ARBA00007824"/>
    </source>
</evidence>
<protein>
    <recommendedName>
        <fullName evidence="5">LRAT domain-containing protein</fullName>
    </recommendedName>
</protein>
<dbReference type="Proteomes" id="UP001374579">
    <property type="component" value="Unassembled WGS sequence"/>
</dbReference>
<feature type="domain" description="LRAT" evidence="5">
    <location>
        <begin position="9"/>
        <end position="115"/>
    </location>
</feature>
<gene>
    <name evidence="6" type="ORF">V1264_009825</name>
</gene>
<organism evidence="6 7">
    <name type="scientific">Littorina saxatilis</name>
    <dbReference type="NCBI Taxonomy" id="31220"/>
    <lineage>
        <taxon>Eukaryota</taxon>
        <taxon>Metazoa</taxon>
        <taxon>Spiralia</taxon>
        <taxon>Lophotrochozoa</taxon>
        <taxon>Mollusca</taxon>
        <taxon>Gastropoda</taxon>
        <taxon>Caenogastropoda</taxon>
        <taxon>Littorinimorpha</taxon>
        <taxon>Littorinoidea</taxon>
        <taxon>Littorinidae</taxon>
        <taxon>Littorina</taxon>
    </lineage>
</organism>
<dbReference type="GO" id="GO:0008970">
    <property type="term" value="F:phospholipase A1 activity"/>
    <property type="evidence" value="ECO:0007669"/>
    <property type="project" value="TreeGrafter"/>
</dbReference>
<accession>A0AAN9AN47</accession>
<dbReference type="PROSITE" id="PS51934">
    <property type="entry name" value="LRAT"/>
    <property type="match status" value="1"/>
</dbReference>
<dbReference type="GO" id="GO:0004623">
    <property type="term" value="F:phospholipase A2 activity"/>
    <property type="evidence" value="ECO:0007669"/>
    <property type="project" value="TreeGrafter"/>
</dbReference>
<dbReference type="AlphaFoldDB" id="A0AAN9AN47"/>
<evidence type="ECO:0000313" key="7">
    <source>
        <dbReference type="Proteomes" id="UP001374579"/>
    </source>
</evidence>